<sequence>STSLVCFLSSLSPHSGGLLALPVPIPKSCLFQHQICFGNQELCLACKFYFRVFSHFFVYVSNCYCVRCVL</sequence>
<evidence type="ECO:0000313" key="1">
    <source>
        <dbReference type="EMBL" id="PON87929.1"/>
    </source>
</evidence>
<reference evidence="2" key="1">
    <citation type="submission" date="2016-06" db="EMBL/GenBank/DDBJ databases">
        <title>Parallel loss of symbiosis genes in relatives of nitrogen-fixing non-legume Parasponia.</title>
        <authorList>
            <person name="Van Velzen R."/>
            <person name="Holmer R."/>
            <person name="Bu F."/>
            <person name="Rutten L."/>
            <person name="Van Zeijl A."/>
            <person name="Liu W."/>
            <person name="Santuari L."/>
            <person name="Cao Q."/>
            <person name="Sharma T."/>
            <person name="Shen D."/>
            <person name="Roswanjaya Y."/>
            <person name="Wardhani T."/>
            <person name="Kalhor M.S."/>
            <person name="Jansen J."/>
            <person name="Van den Hoogen J."/>
            <person name="Gungor B."/>
            <person name="Hartog M."/>
            <person name="Hontelez J."/>
            <person name="Verver J."/>
            <person name="Yang W.-C."/>
            <person name="Schijlen E."/>
            <person name="Repin R."/>
            <person name="Schilthuizen M."/>
            <person name="Schranz E."/>
            <person name="Heidstra R."/>
            <person name="Miyata K."/>
            <person name="Fedorova E."/>
            <person name="Kohlen W."/>
            <person name="Bisseling T."/>
            <person name="Smit S."/>
            <person name="Geurts R."/>
        </authorList>
    </citation>
    <scope>NUCLEOTIDE SEQUENCE [LARGE SCALE GENOMIC DNA]</scope>
    <source>
        <strain evidence="2">cv. RG33-2</strain>
    </source>
</reference>
<dbReference type="Proteomes" id="UP000237000">
    <property type="component" value="Unassembled WGS sequence"/>
</dbReference>
<proteinExistence type="predicted"/>
<feature type="non-terminal residue" evidence="1">
    <location>
        <position position="1"/>
    </location>
</feature>
<keyword evidence="2" id="KW-1185">Reference proteome</keyword>
<name>A0A2P5EQX0_TREOI</name>
<protein>
    <submittedName>
        <fullName evidence="1">Uncharacterized protein</fullName>
    </submittedName>
</protein>
<dbReference type="AlphaFoldDB" id="A0A2P5EQX0"/>
<dbReference type="InParanoid" id="A0A2P5EQX0"/>
<accession>A0A2P5EQX0</accession>
<evidence type="ECO:0000313" key="2">
    <source>
        <dbReference type="Proteomes" id="UP000237000"/>
    </source>
</evidence>
<comment type="caution">
    <text evidence="1">The sequence shown here is derived from an EMBL/GenBank/DDBJ whole genome shotgun (WGS) entry which is preliminary data.</text>
</comment>
<organism evidence="1 2">
    <name type="scientific">Trema orientale</name>
    <name type="common">Charcoal tree</name>
    <name type="synonym">Celtis orientalis</name>
    <dbReference type="NCBI Taxonomy" id="63057"/>
    <lineage>
        <taxon>Eukaryota</taxon>
        <taxon>Viridiplantae</taxon>
        <taxon>Streptophyta</taxon>
        <taxon>Embryophyta</taxon>
        <taxon>Tracheophyta</taxon>
        <taxon>Spermatophyta</taxon>
        <taxon>Magnoliopsida</taxon>
        <taxon>eudicotyledons</taxon>
        <taxon>Gunneridae</taxon>
        <taxon>Pentapetalae</taxon>
        <taxon>rosids</taxon>
        <taxon>fabids</taxon>
        <taxon>Rosales</taxon>
        <taxon>Cannabaceae</taxon>
        <taxon>Trema</taxon>
    </lineage>
</organism>
<dbReference type="EMBL" id="JXTC01000111">
    <property type="protein sequence ID" value="PON87929.1"/>
    <property type="molecule type" value="Genomic_DNA"/>
</dbReference>
<gene>
    <name evidence="1" type="ORF">TorRG33x02_163080</name>
</gene>